<dbReference type="OrthoDB" id="2476187at2"/>
<name>A0A075LHP9_9BACI</name>
<accession>A0A075LHP9</accession>
<feature type="transmembrane region" description="Helical" evidence="1">
    <location>
        <begin position="7"/>
        <end position="29"/>
    </location>
</feature>
<dbReference type="HOGENOM" id="CLU_110215_0_0_9"/>
<evidence type="ECO:0000256" key="1">
    <source>
        <dbReference type="SAM" id="Phobius"/>
    </source>
</evidence>
<gene>
    <name evidence="2" type="ORF">GZ22_03205</name>
</gene>
<dbReference type="EMBL" id="CP008876">
    <property type="protein sequence ID" value="AIF65751.1"/>
    <property type="molecule type" value="Genomic_DNA"/>
</dbReference>
<feature type="transmembrane region" description="Helical" evidence="1">
    <location>
        <begin position="49"/>
        <end position="67"/>
    </location>
</feature>
<proteinExistence type="predicted"/>
<reference evidence="2 3" key="1">
    <citation type="submission" date="2014-07" db="EMBL/GenBank/DDBJ databases">
        <title>Complete genome sequence of a moderately halophilic bacterium Terribacillus aidingensis MP602, isolated from Cryptomeria fortunei in Tianmu mountain in China.</title>
        <authorList>
            <person name="Wang Y."/>
            <person name="Lu P."/>
            <person name="Zhang L."/>
        </authorList>
    </citation>
    <scope>NUCLEOTIDE SEQUENCE [LARGE SCALE GENOMIC DNA]</scope>
    <source>
        <strain evidence="2 3">MP602</strain>
    </source>
</reference>
<protein>
    <submittedName>
        <fullName evidence="2">Uncharacterized protein</fullName>
    </submittedName>
</protein>
<feature type="transmembrane region" description="Helical" evidence="1">
    <location>
        <begin position="79"/>
        <end position="97"/>
    </location>
</feature>
<dbReference type="AlphaFoldDB" id="A0A075LHP9"/>
<keyword evidence="1" id="KW-0812">Transmembrane</keyword>
<keyword evidence="1" id="KW-1133">Transmembrane helix</keyword>
<dbReference type="KEGG" id="tap:GZ22_03205"/>
<evidence type="ECO:0000313" key="2">
    <source>
        <dbReference type="EMBL" id="AIF65751.1"/>
    </source>
</evidence>
<sequence>MIKSKKMLWIAILLFIVSAVMNFPFPHAIPYGETVAQVFNFPIRSANGWHYVGIASLTIFIASIFFLTRSLKKYHMRAFLLAILIAIFVPAIILITYQKTFAKGVDAVYYNDEVSNCHFEMVNKSTLIGDCRLSFENYSSKDVQFTLEFHEDYYFEDDAPMVALMNNKAPYEVDLGGKEKKIVNLKTEIDVSNMENHIEGGSASGVNVIIKSGEKMRKL</sequence>
<dbReference type="Proteomes" id="UP000027980">
    <property type="component" value="Chromosome"/>
</dbReference>
<evidence type="ECO:0000313" key="3">
    <source>
        <dbReference type="Proteomes" id="UP000027980"/>
    </source>
</evidence>
<keyword evidence="1" id="KW-0472">Membrane</keyword>
<dbReference type="RefSeq" id="WP_038558564.1">
    <property type="nucleotide sequence ID" value="NZ_CP008876.1"/>
</dbReference>
<dbReference type="GeneID" id="34222022"/>
<organism evidence="2 3">
    <name type="scientific">Terribacillus saccharophilus</name>
    <dbReference type="NCBI Taxonomy" id="361277"/>
    <lineage>
        <taxon>Bacteria</taxon>
        <taxon>Bacillati</taxon>
        <taxon>Bacillota</taxon>
        <taxon>Bacilli</taxon>
        <taxon>Bacillales</taxon>
        <taxon>Bacillaceae</taxon>
        <taxon>Terribacillus</taxon>
    </lineage>
</organism>